<feature type="signal peptide" evidence="1">
    <location>
        <begin position="1"/>
        <end position="22"/>
    </location>
</feature>
<name>A0A2N3I546_9BACT</name>
<sequence length="959" mass="106927">MKIFRFIILFVCWFASISKTWATHLQAGQITLTRLDPISLTYRITLIVYRDKVNFFGSGATAELSENATIVIYGASNQVVSRLENVPLVNLDTSDPNVDVGRYETTYTFPGQGAFKVAFSESYRNACVVNMLSPDQTDLYVETQIIINQFLGVNNSPVLLARPVDYAGLGQKFLHNPGAYDPDGDSLAFKLVTPQSGLNTNVRGYRELTNFLGPAEAGGPGSFGISATQGTVTWDTPNTIGCFNIAIRVEEWRRTPNGTYIFLGYVVRDMQIIVRNSNNRRPIVNVPNNICIAANENLTASITASDPDGHCMRYEFTGQMFDASAPNPKPVITFSGGNYTNQCLVTPATLTFNWNPSCAYIRERPYQVIVKVTDNPPPTLQPALVDIKVWEITVVGPKPQNLSANVDNINDFINLTWSPYVCASQAQEIIIWRREGCPTNNPAVCDVGAPDGQGYYEIGRVPATATSFTDRTARIGVVYSYRISAIFPRPKGGESYASDEVCTSLAVDVPIFTKVDVTETSATTGKVRVEFAQPFQFPNGTPPAPFGYKVYRGEGIRPASGVTYAEVFSILNVNPADTALIRFTDDNLNTRDKQYHYRIAFFANATSEANKVFRDSSDAASTVRLDIQFVSSCLRLLWKYDVPWGNNRRFNHDIFRAEGSPSGFVDIGDYFPTFQDSGIFDDSNVLLQSNYFYYTTTRGWYFNDAISNYYQQLIIPFVNKSQINSGTPRDVIKPCPPILSIAEIDCNNFRQTPPFFNRLTWVNDNSGNPAPAFCGNIGDGCEFEPNNIAFFKIYYKPNLKAPYTEIAQVAGNIFTFDHTNLPSLAGCYAVSAVDKAGNEGEKSNEVCVDNCVTFYLPNAFTPNGDLINDVFKPYENDAYSVAFVEKVEFEVYNRWGKRVFFRDNDIRINWAGNTTFAGDSDSGGNLPAGLYYYVARVRFIRLNPDEAEQVYKGWVQIFR</sequence>
<dbReference type="RefSeq" id="WP_101359792.1">
    <property type="nucleotide sequence ID" value="NZ_NKXO01000058.1"/>
</dbReference>
<feature type="chain" id="PRO_5014697434" evidence="1">
    <location>
        <begin position="23"/>
        <end position="959"/>
    </location>
</feature>
<dbReference type="AlphaFoldDB" id="A0A2N3I546"/>
<reference evidence="2 3" key="1">
    <citation type="submission" date="2017-06" db="EMBL/GenBank/DDBJ databases">
        <title>Raineya orbicola gen. nov., sp. nov. a slightly thermophilic bacterium of the phylum Bacteroidetes and the description of Raineyaceae fam. nov.</title>
        <authorList>
            <person name="Albuquerque L."/>
            <person name="Polonia A.R.M."/>
            <person name="Barroso C."/>
            <person name="Froufe H.J.C."/>
            <person name="Lage O."/>
            <person name="Lobo-Da-Cunha A."/>
            <person name="Egas C."/>
            <person name="Da Costa M.S."/>
        </authorList>
    </citation>
    <scope>NUCLEOTIDE SEQUENCE [LARGE SCALE GENOMIC DNA]</scope>
    <source>
        <strain evidence="2 3">SPSPC-11</strain>
    </source>
</reference>
<dbReference type="OrthoDB" id="1123245at2"/>
<protein>
    <submittedName>
        <fullName evidence="2">C-terminal domain of CHU protein family</fullName>
    </submittedName>
</protein>
<keyword evidence="1" id="KW-0732">Signal</keyword>
<comment type="caution">
    <text evidence="2">The sequence shown here is derived from an EMBL/GenBank/DDBJ whole genome shotgun (WGS) entry which is preliminary data.</text>
</comment>
<accession>A0A2N3I546</accession>
<organism evidence="2 3">
    <name type="scientific">Raineya orbicola</name>
    <dbReference type="NCBI Taxonomy" id="2016530"/>
    <lineage>
        <taxon>Bacteria</taxon>
        <taxon>Pseudomonadati</taxon>
        <taxon>Bacteroidota</taxon>
        <taxon>Cytophagia</taxon>
        <taxon>Cytophagales</taxon>
        <taxon>Raineyaceae</taxon>
        <taxon>Raineya</taxon>
    </lineage>
</organism>
<dbReference type="EMBL" id="NKXO01000058">
    <property type="protein sequence ID" value="PKQ65422.1"/>
    <property type="molecule type" value="Genomic_DNA"/>
</dbReference>
<gene>
    <name evidence="2" type="ORF">Rain11_2534</name>
</gene>
<dbReference type="Proteomes" id="UP000233387">
    <property type="component" value="Unassembled WGS sequence"/>
</dbReference>
<dbReference type="Gene3D" id="2.60.40.10">
    <property type="entry name" value="Immunoglobulins"/>
    <property type="match status" value="1"/>
</dbReference>
<dbReference type="InterPro" id="IPR013783">
    <property type="entry name" value="Ig-like_fold"/>
</dbReference>
<proteinExistence type="predicted"/>
<evidence type="ECO:0000313" key="3">
    <source>
        <dbReference type="Proteomes" id="UP000233387"/>
    </source>
</evidence>
<dbReference type="Pfam" id="PF13585">
    <property type="entry name" value="CHU_C"/>
    <property type="match status" value="1"/>
</dbReference>
<evidence type="ECO:0000313" key="2">
    <source>
        <dbReference type="EMBL" id="PKQ65422.1"/>
    </source>
</evidence>
<evidence type="ECO:0000256" key="1">
    <source>
        <dbReference type="SAM" id="SignalP"/>
    </source>
</evidence>
<keyword evidence="3" id="KW-1185">Reference proteome</keyword>